<name>A0A8H4QWC6_9AGAR</name>
<accession>A0A8H4QWC6</accession>
<dbReference type="Proteomes" id="UP000521872">
    <property type="component" value="Unassembled WGS sequence"/>
</dbReference>
<reference evidence="2 3" key="1">
    <citation type="submission" date="2019-12" db="EMBL/GenBank/DDBJ databases">
        <authorList>
            <person name="Floudas D."/>
            <person name="Bentzer J."/>
            <person name="Ahren D."/>
            <person name="Johansson T."/>
            <person name="Persson P."/>
            <person name="Tunlid A."/>
        </authorList>
    </citation>
    <scope>NUCLEOTIDE SEQUENCE [LARGE SCALE GENOMIC DNA]</scope>
    <source>
        <strain evidence="2 3">CBS 102.39</strain>
    </source>
</reference>
<evidence type="ECO:0000256" key="1">
    <source>
        <dbReference type="SAM" id="Phobius"/>
    </source>
</evidence>
<keyword evidence="1" id="KW-0812">Transmembrane</keyword>
<keyword evidence="1" id="KW-0472">Membrane</keyword>
<proteinExistence type="predicted"/>
<dbReference type="AlphaFoldDB" id="A0A8H4QWC6"/>
<organism evidence="2 3">
    <name type="scientific">Agrocybe pediades</name>
    <dbReference type="NCBI Taxonomy" id="84607"/>
    <lineage>
        <taxon>Eukaryota</taxon>
        <taxon>Fungi</taxon>
        <taxon>Dikarya</taxon>
        <taxon>Basidiomycota</taxon>
        <taxon>Agaricomycotina</taxon>
        <taxon>Agaricomycetes</taxon>
        <taxon>Agaricomycetidae</taxon>
        <taxon>Agaricales</taxon>
        <taxon>Agaricineae</taxon>
        <taxon>Strophariaceae</taxon>
        <taxon>Agrocybe</taxon>
    </lineage>
</organism>
<sequence length="248" mass="27522">MNLLFVSTYDMVWAAGVRRTSPGSLAIPSRVRGTFVYESVYPKWPFYLPFTSEYTKIVHHISWPPTTRTVSSDSCVIHRHAFGPDAICVLGLWSMVWASVVAMGYIGVTRTITTAFLKCGLSIVLGPSPPTLEHDRASISPSSARTGFSDFVGRKWVITMAKSVKRRWRRAIVWLPGTKIVGGGRCQLLVRLRRFKARIGHKVTNGIGISSTLAAREDGVRYLRACPSTVSPVQPAKSHTVIRMIKFS</sequence>
<keyword evidence="3" id="KW-1185">Reference proteome</keyword>
<protein>
    <submittedName>
        <fullName evidence="2">Uncharacterized protein</fullName>
    </submittedName>
</protein>
<gene>
    <name evidence="2" type="ORF">D9613_012638</name>
</gene>
<dbReference type="EMBL" id="JAACJL010000019">
    <property type="protein sequence ID" value="KAF4618084.1"/>
    <property type="molecule type" value="Genomic_DNA"/>
</dbReference>
<evidence type="ECO:0000313" key="2">
    <source>
        <dbReference type="EMBL" id="KAF4618084.1"/>
    </source>
</evidence>
<evidence type="ECO:0000313" key="3">
    <source>
        <dbReference type="Proteomes" id="UP000521872"/>
    </source>
</evidence>
<comment type="caution">
    <text evidence="2">The sequence shown here is derived from an EMBL/GenBank/DDBJ whole genome shotgun (WGS) entry which is preliminary data.</text>
</comment>
<keyword evidence="1" id="KW-1133">Transmembrane helix</keyword>
<feature type="transmembrane region" description="Helical" evidence="1">
    <location>
        <begin position="87"/>
        <end position="108"/>
    </location>
</feature>